<accession>A0ABV7ZCV1</accession>
<sequence>MATTSFPHDGATLHITSTGSGPPVVLVHGLSGSGQWWRHNLAALSAHHRVHVLELAGFGLARRQRALGVRAAARLIAAWMESQDLREVALVGHSMGGHISLHVAALAPGRVTRLVLASASGMLRQPLHRSMLALPRALVTGRKRFLPQILGDALRAGPRNLLISSRDLLRDSVQDVLPELHVPTLLIWGARDALVPLEVGRLLARSMPGAHLEVIPRAGHVVMVDAAVTFNDLVLEFIDRPISQARDSA</sequence>
<feature type="domain" description="AB hydrolase-1" evidence="1">
    <location>
        <begin position="24"/>
        <end position="230"/>
    </location>
</feature>
<organism evidence="2 3">
    <name type="scientific">Deinococcus rufus</name>
    <dbReference type="NCBI Taxonomy" id="2136097"/>
    <lineage>
        <taxon>Bacteria</taxon>
        <taxon>Thermotogati</taxon>
        <taxon>Deinococcota</taxon>
        <taxon>Deinococci</taxon>
        <taxon>Deinococcales</taxon>
        <taxon>Deinococcaceae</taxon>
        <taxon>Deinococcus</taxon>
    </lineage>
</organism>
<reference evidence="3" key="1">
    <citation type="journal article" date="2019" name="Int. J. Syst. Evol. Microbiol.">
        <title>The Global Catalogue of Microorganisms (GCM) 10K type strain sequencing project: providing services to taxonomists for standard genome sequencing and annotation.</title>
        <authorList>
            <consortium name="The Broad Institute Genomics Platform"/>
            <consortium name="The Broad Institute Genome Sequencing Center for Infectious Disease"/>
            <person name="Wu L."/>
            <person name="Ma J."/>
        </authorList>
    </citation>
    <scope>NUCLEOTIDE SEQUENCE [LARGE SCALE GENOMIC DNA]</scope>
    <source>
        <strain evidence="3">CCTCC AB 2017081</strain>
    </source>
</reference>
<evidence type="ECO:0000313" key="2">
    <source>
        <dbReference type="EMBL" id="MFC3834903.1"/>
    </source>
</evidence>
<protein>
    <submittedName>
        <fullName evidence="2">Alpha/beta fold hydrolase</fullName>
    </submittedName>
</protein>
<dbReference type="PANTHER" id="PTHR43798">
    <property type="entry name" value="MONOACYLGLYCEROL LIPASE"/>
    <property type="match status" value="1"/>
</dbReference>
<dbReference type="Proteomes" id="UP001595803">
    <property type="component" value="Unassembled WGS sequence"/>
</dbReference>
<evidence type="ECO:0000313" key="3">
    <source>
        <dbReference type="Proteomes" id="UP001595803"/>
    </source>
</evidence>
<dbReference type="InterPro" id="IPR000073">
    <property type="entry name" value="AB_hydrolase_1"/>
</dbReference>
<dbReference type="PRINTS" id="PR00111">
    <property type="entry name" value="ABHYDROLASE"/>
</dbReference>
<keyword evidence="2" id="KW-0378">Hydrolase</keyword>
<proteinExistence type="predicted"/>
<dbReference type="Gene3D" id="3.40.50.1820">
    <property type="entry name" value="alpha/beta hydrolase"/>
    <property type="match status" value="1"/>
</dbReference>
<keyword evidence="3" id="KW-1185">Reference proteome</keyword>
<dbReference type="RefSeq" id="WP_295819881.1">
    <property type="nucleotide sequence ID" value="NZ_JBHRZG010000024.1"/>
</dbReference>
<dbReference type="PANTHER" id="PTHR43798:SF33">
    <property type="entry name" value="HYDROLASE, PUTATIVE (AFU_ORTHOLOGUE AFUA_2G14860)-RELATED"/>
    <property type="match status" value="1"/>
</dbReference>
<dbReference type="InterPro" id="IPR050266">
    <property type="entry name" value="AB_hydrolase_sf"/>
</dbReference>
<dbReference type="GO" id="GO:0016787">
    <property type="term" value="F:hydrolase activity"/>
    <property type="evidence" value="ECO:0007669"/>
    <property type="project" value="UniProtKB-KW"/>
</dbReference>
<dbReference type="EMBL" id="JBHRZG010000024">
    <property type="protein sequence ID" value="MFC3834903.1"/>
    <property type="molecule type" value="Genomic_DNA"/>
</dbReference>
<gene>
    <name evidence="2" type="ORF">ACFOSB_18750</name>
</gene>
<name>A0ABV7ZCV1_9DEIO</name>
<comment type="caution">
    <text evidence="2">The sequence shown here is derived from an EMBL/GenBank/DDBJ whole genome shotgun (WGS) entry which is preliminary data.</text>
</comment>
<evidence type="ECO:0000259" key="1">
    <source>
        <dbReference type="Pfam" id="PF12697"/>
    </source>
</evidence>
<dbReference type="SUPFAM" id="SSF53474">
    <property type="entry name" value="alpha/beta-Hydrolases"/>
    <property type="match status" value="1"/>
</dbReference>
<dbReference type="InterPro" id="IPR029058">
    <property type="entry name" value="AB_hydrolase_fold"/>
</dbReference>
<dbReference type="Pfam" id="PF12697">
    <property type="entry name" value="Abhydrolase_6"/>
    <property type="match status" value="1"/>
</dbReference>